<keyword evidence="3" id="KW-0804">Transcription</keyword>
<gene>
    <name evidence="5" type="ORF">GCM10023091_42170</name>
</gene>
<evidence type="ECO:0000313" key="5">
    <source>
        <dbReference type="EMBL" id="GAA4447379.1"/>
    </source>
</evidence>
<dbReference type="PROSITE" id="PS51000">
    <property type="entry name" value="HTH_DEOR_2"/>
    <property type="match status" value="1"/>
</dbReference>
<reference evidence="6" key="1">
    <citation type="journal article" date="2019" name="Int. J. Syst. Evol. Microbiol.">
        <title>The Global Catalogue of Microorganisms (GCM) 10K type strain sequencing project: providing services to taxonomists for standard genome sequencing and annotation.</title>
        <authorList>
            <consortium name="The Broad Institute Genomics Platform"/>
            <consortium name="The Broad Institute Genome Sequencing Center for Infectious Disease"/>
            <person name="Wu L."/>
            <person name="Ma J."/>
        </authorList>
    </citation>
    <scope>NUCLEOTIDE SEQUENCE [LARGE SCALE GENOMIC DNA]</scope>
    <source>
        <strain evidence="6">JCM 31920</strain>
    </source>
</reference>
<comment type="caution">
    <text evidence="5">The sequence shown here is derived from an EMBL/GenBank/DDBJ whole genome shotgun (WGS) entry which is preliminary data.</text>
</comment>
<dbReference type="SMART" id="SM01134">
    <property type="entry name" value="DeoRC"/>
    <property type="match status" value="1"/>
</dbReference>
<protein>
    <submittedName>
        <fullName evidence="5">DeoR/GlpR family DNA-binding transcription regulator</fullName>
    </submittedName>
</protein>
<keyword evidence="6" id="KW-1185">Reference proteome</keyword>
<evidence type="ECO:0000313" key="6">
    <source>
        <dbReference type="Proteomes" id="UP001501508"/>
    </source>
</evidence>
<dbReference type="SMART" id="SM00420">
    <property type="entry name" value="HTH_DEOR"/>
    <property type="match status" value="1"/>
</dbReference>
<proteinExistence type="predicted"/>
<dbReference type="InterPro" id="IPR050313">
    <property type="entry name" value="Carb_Metab_HTH_regulators"/>
</dbReference>
<dbReference type="Pfam" id="PF00455">
    <property type="entry name" value="DeoRC"/>
    <property type="match status" value="1"/>
</dbReference>
<evidence type="ECO:0000256" key="1">
    <source>
        <dbReference type="ARBA" id="ARBA00023015"/>
    </source>
</evidence>
<evidence type="ECO:0000259" key="4">
    <source>
        <dbReference type="PROSITE" id="PS51000"/>
    </source>
</evidence>
<organism evidence="5 6">
    <name type="scientific">Ravibacter arvi</name>
    <dbReference type="NCBI Taxonomy" id="2051041"/>
    <lineage>
        <taxon>Bacteria</taxon>
        <taxon>Pseudomonadati</taxon>
        <taxon>Bacteroidota</taxon>
        <taxon>Cytophagia</taxon>
        <taxon>Cytophagales</taxon>
        <taxon>Spirosomataceae</taxon>
        <taxon>Ravibacter</taxon>
    </lineage>
</organism>
<keyword evidence="1" id="KW-0805">Transcription regulation</keyword>
<dbReference type="InterPro" id="IPR037171">
    <property type="entry name" value="NagB/RpiA_transferase-like"/>
</dbReference>
<dbReference type="Pfam" id="PF08220">
    <property type="entry name" value="HTH_DeoR"/>
    <property type="match status" value="1"/>
</dbReference>
<dbReference type="PANTHER" id="PTHR30363">
    <property type="entry name" value="HTH-TYPE TRANSCRIPTIONAL REGULATOR SRLR-RELATED"/>
    <property type="match status" value="1"/>
</dbReference>
<dbReference type="PRINTS" id="PR00037">
    <property type="entry name" value="HTHLACR"/>
</dbReference>
<dbReference type="RefSeq" id="WP_345032913.1">
    <property type="nucleotide sequence ID" value="NZ_BAABEY010000036.1"/>
</dbReference>
<accession>A0ABP8MDR1</accession>
<dbReference type="InterPro" id="IPR018356">
    <property type="entry name" value="Tscrpt_reg_HTH_DeoR_CS"/>
</dbReference>
<dbReference type="Proteomes" id="UP001501508">
    <property type="component" value="Unassembled WGS sequence"/>
</dbReference>
<dbReference type="Gene3D" id="3.40.50.1360">
    <property type="match status" value="1"/>
</dbReference>
<dbReference type="PANTHER" id="PTHR30363:SF44">
    <property type="entry name" value="AGA OPERON TRANSCRIPTIONAL REPRESSOR-RELATED"/>
    <property type="match status" value="1"/>
</dbReference>
<dbReference type="InterPro" id="IPR036388">
    <property type="entry name" value="WH-like_DNA-bd_sf"/>
</dbReference>
<dbReference type="SUPFAM" id="SSF100950">
    <property type="entry name" value="NagB/RpiA/CoA transferase-like"/>
    <property type="match status" value="1"/>
</dbReference>
<keyword evidence="2 5" id="KW-0238">DNA-binding</keyword>
<sequence>MTSAQRHNEILKLLEERESLDVPVLGEIFGVSAVTVRKDLRLLEEKGLLFRTHGGASRQNPYIRDRNVGEKELLYPEEKARIAAAAAKYVTPNDSVILASGTTLQALARELVTRHAFTAITSSIYVAHSLIQNPLIEVIQLGGSIRHSAGSVSGFSAEGFLENVVCSKLFLGADGIDLTHGLTTTDISEARLNQKMIRASESVIVLADSSKFSKHGFGKICGFEAVSRIITNDRIPAKIAKQLEDMGVAVEIV</sequence>
<dbReference type="SUPFAM" id="SSF46785">
    <property type="entry name" value="Winged helix' DNA-binding domain"/>
    <property type="match status" value="1"/>
</dbReference>
<dbReference type="InterPro" id="IPR001034">
    <property type="entry name" value="DeoR_HTH"/>
</dbReference>
<evidence type="ECO:0000256" key="2">
    <source>
        <dbReference type="ARBA" id="ARBA00023125"/>
    </source>
</evidence>
<dbReference type="InterPro" id="IPR014036">
    <property type="entry name" value="DeoR-like_C"/>
</dbReference>
<name>A0ABP8MDR1_9BACT</name>
<dbReference type="GO" id="GO:0003677">
    <property type="term" value="F:DNA binding"/>
    <property type="evidence" value="ECO:0007669"/>
    <property type="project" value="UniProtKB-KW"/>
</dbReference>
<feature type="domain" description="HTH deoR-type" evidence="4">
    <location>
        <begin position="3"/>
        <end position="58"/>
    </location>
</feature>
<evidence type="ECO:0000256" key="3">
    <source>
        <dbReference type="ARBA" id="ARBA00023163"/>
    </source>
</evidence>
<dbReference type="InterPro" id="IPR036390">
    <property type="entry name" value="WH_DNA-bd_sf"/>
</dbReference>
<dbReference type="EMBL" id="BAABEY010000036">
    <property type="protein sequence ID" value="GAA4447379.1"/>
    <property type="molecule type" value="Genomic_DNA"/>
</dbReference>
<dbReference type="PROSITE" id="PS00894">
    <property type="entry name" value="HTH_DEOR_1"/>
    <property type="match status" value="1"/>
</dbReference>
<dbReference type="Gene3D" id="1.10.10.10">
    <property type="entry name" value="Winged helix-like DNA-binding domain superfamily/Winged helix DNA-binding domain"/>
    <property type="match status" value="1"/>
</dbReference>